<proteinExistence type="predicted"/>
<dbReference type="Proteomes" id="UP000036403">
    <property type="component" value="Unassembled WGS sequence"/>
</dbReference>
<dbReference type="PaxDb" id="67767-A0A0J7JT48"/>
<keyword evidence="3" id="KW-1185">Reference proteome</keyword>
<reference evidence="2 3" key="1">
    <citation type="submission" date="2015-04" db="EMBL/GenBank/DDBJ databases">
        <title>Lasius niger genome sequencing.</title>
        <authorList>
            <person name="Konorov E.A."/>
            <person name="Nikitin M.A."/>
            <person name="Kirill M.V."/>
            <person name="Chang P."/>
        </authorList>
    </citation>
    <scope>NUCLEOTIDE SEQUENCE [LARGE SCALE GENOMIC DNA]</scope>
    <source>
        <tissue evidence="2">Whole</tissue>
    </source>
</reference>
<comment type="caution">
    <text evidence="2">The sequence shown here is derived from an EMBL/GenBank/DDBJ whole genome shotgun (WGS) entry which is preliminary data.</text>
</comment>
<feature type="compositionally biased region" description="Basic and acidic residues" evidence="1">
    <location>
        <begin position="71"/>
        <end position="104"/>
    </location>
</feature>
<dbReference type="AlphaFoldDB" id="A0A0J7JT48"/>
<feature type="region of interest" description="Disordered" evidence="1">
    <location>
        <begin position="38"/>
        <end position="122"/>
    </location>
</feature>
<protein>
    <submittedName>
        <fullName evidence="2">Uncharacterized protein</fullName>
    </submittedName>
</protein>
<evidence type="ECO:0000313" key="2">
    <source>
        <dbReference type="EMBL" id="KMQ81382.1"/>
    </source>
</evidence>
<feature type="compositionally biased region" description="Basic and acidic residues" evidence="1">
    <location>
        <begin position="46"/>
        <end position="60"/>
    </location>
</feature>
<gene>
    <name evidence="2" type="ORF">RF55_26507</name>
</gene>
<dbReference type="EMBL" id="LBMM01036058">
    <property type="protein sequence ID" value="KMQ81382.1"/>
    <property type="molecule type" value="Genomic_DNA"/>
</dbReference>
<evidence type="ECO:0000256" key="1">
    <source>
        <dbReference type="SAM" id="MobiDB-lite"/>
    </source>
</evidence>
<accession>A0A0J7JT48</accession>
<feature type="region of interest" description="Disordered" evidence="1">
    <location>
        <begin position="1"/>
        <end position="24"/>
    </location>
</feature>
<sequence length="122" mass="13778">MDLGRVKEPQHGLHHHVDAHGEQHERLECGGEHLGTLITPGLGRGGRLELERERRGEQRHSQAHGVSEHVSGVDHEGEAAREYGRGELHHHEPRNQDKDRDKPAPRRAFAVVMMLPQLCRPS</sequence>
<evidence type="ECO:0000313" key="3">
    <source>
        <dbReference type="Proteomes" id="UP000036403"/>
    </source>
</evidence>
<name>A0A0J7JT48_LASNI</name>
<organism evidence="2 3">
    <name type="scientific">Lasius niger</name>
    <name type="common">Black garden ant</name>
    <dbReference type="NCBI Taxonomy" id="67767"/>
    <lineage>
        <taxon>Eukaryota</taxon>
        <taxon>Metazoa</taxon>
        <taxon>Ecdysozoa</taxon>
        <taxon>Arthropoda</taxon>
        <taxon>Hexapoda</taxon>
        <taxon>Insecta</taxon>
        <taxon>Pterygota</taxon>
        <taxon>Neoptera</taxon>
        <taxon>Endopterygota</taxon>
        <taxon>Hymenoptera</taxon>
        <taxon>Apocrita</taxon>
        <taxon>Aculeata</taxon>
        <taxon>Formicoidea</taxon>
        <taxon>Formicidae</taxon>
        <taxon>Formicinae</taxon>
        <taxon>Lasius</taxon>
        <taxon>Lasius</taxon>
    </lineage>
</organism>